<name>A0A0D2KBJ1_9EURO</name>
<dbReference type="AlphaFoldDB" id="A0A0D2KBJ1"/>
<reference evidence="3 4" key="1">
    <citation type="submission" date="2015-01" db="EMBL/GenBank/DDBJ databases">
        <title>The Genome Sequence of Fonsecaea multimorphosa CBS 102226.</title>
        <authorList>
            <consortium name="The Broad Institute Genomics Platform"/>
            <person name="Cuomo C."/>
            <person name="de Hoog S."/>
            <person name="Gorbushina A."/>
            <person name="Stielow B."/>
            <person name="Teixiera M."/>
            <person name="Abouelleil A."/>
            <person name="Chapman S.B."/>
            <person name="Priest M."/>
            <person name="Young S.K."/>
            <person name="Wortman J."/>
            <person name="Nusbaum C."/>
            <person name="Birren B."/>
        </authorList>
    </citation>
    <scope>NUCLEOTIDE SEQUENCE [LARGE SCALE GENOMIC DNA]</scope>
    <source>
        <strain evidence="3 4">CBS 102226</strain>
    </source>
</reference>
<protein>
    <submittedName>
        <fullName evidence="3">Uncharacterized protein</fullName>
    </submittedName>
</protein>
<accession>A0A0D2KBJ1</accession>
<feature type="signal peptide" evidence="2">
    <location>
        <begin position="1"/>
        <end position="16"/>
    </location>
</feature>
<dbReference type="GeneID" id="27709911"/>
<dbReference type="RefSeq" id="XP_016634602.1">
    <property type="nucleotide sequence ID" value="XM_016774675.1"/>
</dbReference>
<evidence type="ECO:0000313" key="4">
    <source>
        <dbReference type="Proteomes" id="UP000053411"/>
    </source>
</evidence>
<feature type="compositionally biased region" description="Low complexity" evidence="1">
    <location>
        <begin position="166"/>
        <end position="186"/>
    </location>
</feature>
<sequence length="280" mass="28178">MSPFLPLIFLFTAVFATHFQPFYPLDLAQGYTRSLRNSSQLRSDFLHFDGLDKRDDCDPTDSTHCPDGCYRDANDVCCTNGGAVAQGDVCCDDSAGGGCAIGLICGFCGTNGVCCSDASCTVLVDPDGSSVTLGPDDCKATAGNTVASVATVGPSGTPAPTPTPTPSTTEQLSTTPSTPAVPSTTESPPPPPTTAEAPIPTTSAATVVTVVTTTTSTSFSSPTPTTPEATTSSEVVSPPPESTTSSVAQTAGVGRGVEGHGLLATTALALAVVGMMLMLA</sequence>
<gene>
    <name evidence="3" type="ORF">Z520_04165</name>
</gene>
<evidence type="ECO:0000256" key="2">
    <source>
        <dbReference type="SAM" id="SignalP"/>
    </source>
</evidence>
<dbReference type="EMBL" id="KN848067">
    <property type="protein sequence ID" value="KIY00480.1"/>
    <property type="molecule type" value="Genomic_DNA"/>
</dbReference>
<dbReference type="OrthoDB" id="4160116at2759"/>
<feature type="compositionally biased region" description="Low complexity" evidence="1">
    <location>
        <begin position="194"/>
        <end position="247"/>
    </location>
</feature>
<organism evidence="3 4">
    <name type="scientific">Fonsecaea multimorphosa CBS 102226</name>
    <dbReference type="NCBI Taxonomy" id="1442371"/>
    <lineage>
        <taxon>Eukaryota</taxon>
        <taxon>Fungi</taxon>
        <taxon>Dikarya</taxon>
        <taxon>Ascomycota</taxon>
        <taxon>Pezizomycotina</taxon>
        <taxon>Eurotiomycetes</taxon>
        <taxon>Chaetothyriomycetidae</taxon>
        <taxon>Chaetothyriales</taxon>
        <taxon>Herpotrichiellaceae</taxon>
        <taxon>Fonsecaea</taxon>
    </lineage>
</organism>
<dbReference type="STRING" id="1442371.A0A0D2KBJ1"/>
<evidence type="ECO:0000313" key="3">
    <source>
        <dbReference type="EMBL" id="KIY00480.1"/>
    </source>
</evidence>
<evidence type="ECO:0000256" key="1">
    <source>
        <dbReference type="SAM" id="MobiDB-lite"/>
    </source>
</evidence>
<dbReference type="Proteomes" id="UP000053411">
    <property type="component" value="Unassembled WGS sequence"/>
</dbReference>
<feature type="region of interest" description="Disordered" evidence="1">
    <location>
        <begin position="149"/>
        <end position="247"/>
    </location>
</feature>
<keyword evidence="2" id="KW-0732">Signal</keyword>
<keyword evidence="4" id="KW-1185">Reference proteome</keyword>
<dbReference type="VEuPathDB" id="FungiDB:Z520_04165"/>
<feature type="chain" id="PRO_5002245623" evidence="2">
    <location>
        <begin position="17"/>
        <end position="280"/>
    </location>
</feature>
<proteinExistence type="predicted"/>